<sequence length="150" mass="16343">MRAPPPPSSSTYTSRPGVAPMEDEVVDPTCRTPAPAPAPGLRKKAIGVRPWLLIDASGQARWWKQGSTLSCVRTGLPAAICASSRPSPLLPLHRPRRERAIVINLEHIKAIITAQEVLLLNSKDPSVIPFIDELQRRFSPSPPSHQKPGL</sequence>
<dbReference type="AlphaFoldDB" id="A0A3S3MP78"/>
<dbReference type="GO" id="GO:0015095">
    <property type="term" value="F:magnesium ion transmembrane transporter activity"/>
    <property type="evidence" value="ECO:0007669"/>
    <property type="project" value="TreeGrafter"/>
</dbReference>
<proteinExistence type="inferred from homology"/>
<name>A0A3S3MP78_9MAGN</name>
<organism evidence="3 4">
    <name type="scientific">Cinnamomum micranthum f. kanehirae</name>
    <dbReference type="NCBI Taxonomy" id="337451"/>
    <lineage>
        <taxon>Eukaryota</taxon>
        <taxon>Viridiplantae</taxon>
        <taxon>Streptophyta</taxon>
        <taxon>Embryophyta</taxon>
        <taxon>Tracheophyta</taxon>
        <taxon>Spermatophyta</taxon>
        <taxon>Magnoliopsida</taxon>
        <taxon>Magnoliidae</taxon>
        <taxon>Laurales</taxon>
        <taxon>Lauraceae</taxon>
        <taxon>Cinnamomum</taxon>
    </lineage>
</organism>
<evidence type="ECO:0000256" key="2">
    <source>
        <dbReference type="SAM" id="MobiDB-lite"/>
    </source>
</evidence>
<dbReference type="PANTHER" id="PTHR13890:SF35">
    <property type="entry name" value="MAGNESIUM TRANSPORTER MRS2-3"/>
    <property type="match status" value="1"/>
</dbReference>
<dbReference type="OrthoDB" id="10251508at2759"/>
<comment type="caution">
    <text evidence="3">The sequence shown here is derived from an EMBL/GenBank/DDBJ whole genome shotgun (WGS) entry which is preliminary data.</text>
</comment>
<evidence type="ECO:0000313" key="4">
    <source>
        <dbReference type="Proteomes" id="UP000283530"/>
    </source>
</evidence>
<gene>
    <name evidence="3" type="ORF">CKAN_01237500</name>
</gene>
<reference evidence="3 4" key="1">
    <citation type="journal article" date="2019" name="Nat. Plants">
        <title>Stout camphor tree genome fills gaps in understanding of flowering plant genome evolution.</title>
        <authorList>
            <person name="Chaw S.M."/>
            <person name="Liu Y.C."/>
            <person name="Wu Y.W."/>
            <person name="Wang H.Y."/>
            <person name="Lin C.I."/>
            <person name="Wu C.S."/>
            <person name="Ke H.M."/>
            <person name="Chang L.Y."/>
            <person name="Hsu C.Y."/>
            <person name="Yang H.T."/>
            <person name="Sudianto E."/>
            <person name="Hsu M.H."/>
            <person name="Wu K.P."/>
            <person name="Wang L.N."/>
            <person name="Leebens-Mack J.H."/>
            <person name="Tsai I.J."/>
        </authorList>
    </citation>
    <scope>NUCLEOTIDE SEQUENCE [LARGE SCALE GENOMIC DNA]</scope>
    <source>
        <strain evidence="4">cv. Chaw 1501</strain>
        <tissue evidence="3">Young leaves</tissue>
    </source>
</reference>
<feature type="region of interest" description="Disordered" evidence="2">
    <location>
        <begin position="1"/>
        <end position="26"/>
    </location>
</feature>
<comment type="similarity">
    <text evidence="1">Belongs to the CorA metal ion transporter (MIT) (TC 1.A.35.5) family.</text>
</comment>
<accession>A0A3S3MP78</accession>
<dbReference type="Proteomes" id="UP000283530">
    <property type="component" value="Unassembled WGS sequence"/>
</dbReference>
<evidence type="ECO:0000256" key="1">
    <source>
        <dbReference type="ARBA" id="ARBA00007535"/>
    </source>
</evidence>
<dbReference type="PANTHER" id="PTHR13890">
    <property type="entry name" value="RNA SPLICING PROTEIN MRS2, MITOCHONDRIAL"/>
    <property type="match status" value="1"/>
</dbReference>
<keyword evidence="4" id="KW-1185">Reference proteome</keyword>
<dbReference type="InterPro" id="IPR039204">
    <property type="entry name" value="MRS2-like"/>
</dbReference>
<dbReference type="Gene3D" id="2.40.128.330">
    <property type="match status" value="1"/>
</dbReference>
<evidence type="ECO:0000313" key="3">
    <source>
        <dbReference type="EMBL" id="RWR83615.1"/>
    </source>
</evidence>
<protein>
    <submittedName>
        <fullName evidence="3">Magnesium transporter MRS2-3-like protein</fullName>
    </submittedName>
</protein>
<dbReference type="EMBL" id="QPKB01000004">
    <property type="protein sequence ID" value="RWR83615.1"/>
    <property type="molecule type" value="Genomic_DNA"/>
</dbReference>